<dbReference type="OrthoDB" id="1522504at2"/>
<comment type="catalytic activity">
    <reaction evidence="1">
        <text>ATP + protein L-histidine = ADP + protein N-phospho-L-histidine.</text>
        <dbReference type="EC" id="2.7.13.3"/>
    </reaction>
</comment>
<evidence type="ECO:0000256" key="7">
    <source>
        <dbReference type="ARBA" id="ARBA00022989"/>
    </source>
</evidence>
<keyword evidence="7 8" id="KW-1133">Transmembrane helix</keyword>
<dbReference type="EC" id="2.7.13.3" evidence="2"/>
<dbReference type="Pfam" id="PF00512">
    <property type="entry name" value="HisKA"/>
    <property type="match status" value="1"/>
</dbReference>
<keyword evidence="11" id="KW-1185">Reference proteome</keyword>
<gene>
    <name evidence="10" type="ORF">SAMN04488069_101208</name>
</gene>
<dbReference type="SMART" id="SM00388">
    <property type="entry name" value="HisKA"/>
    <property type="match status" value="1"/>
</dbReference>
<dbReference type="STRING" id="651662.SAMN04488069_101208"/>
<name>A0A1H3BAC1_9BACT</name>
<dbReference type="InterPro" id="IPR003661">
    <property type="entry name" value="HisK_dim/P_dom"/>
</dbReference>
<evidence type="ECO:0000313" key="10">
    <source>
        <dbReference type="EMBL" id="SDX38638.1"/>
    </source>
</evidence>
<evidence type="ECO:0000256" key="4">
    <source>
        <dbReference type="ARBA" id="ARBA00022679"/>
    </source>
</evidence>
<evidence type="ECO:0000256" key="5">
    <source>
        <dbReference type="ARBA" id="ARBA00022692"/>
    </source>
</evidence>
<dbReference type="EMBL" id="FNOV01000001">
    <property type="protein sequence ID" value="SDX38638.1"/>
    <property type="molecule type" value="Genomic_DNA"/>
</dbReference>
<evidence type="ECO:0000256" key="1">
    <source>
        <dbReference type="ARBA" id="ARBA00000085"/>
    </source>
</evidence>
<evidence type="ECO:0000256" key="3">
    <source>
        <dbReference type="ARBA" id="ARBA00022553"/>
    </source>
</evidence>
<evidence type="ECO:0000256" key="8">
    <source>
        <dbReference type="SAM" id="Phobius"/>
    </source>
</evidence>
<dbReference type="GO" id="GO:0000155">
    <property type="term" value="F:phosphorelay sensor kinase activity"/>
    <property type="evidence" value="ECO:0007669"/>
    <property type="project" value="InterPro"/>
</dbReference>
<dbReference type="AlphaFoldDB" id="A0A1H3BAC1"/>
<dbReference type="Gene3D" id="3.30.565.10">
    <property type="entry name" value="Histidine kinase-like ATPase, C-terminal domain"/>
    <property type="match status" value="1"/>
</dbReference>
<dbReference type="PROSITE" id="PS50109">
    <property type="entry name" value="HIS_KIN"/>
    <property type="match status" value="1"/>
</dbReference>
<dbReference type="Gene3D" id="1.10.287.130">
    <property type="match status" value="1"/>
</dbReference>
<accession>A0A1H3BAC1</accession>
<dbReference type="RefSeq" id="WP_092736980.1">
    <property type="nucleotide sequence ID" value="NZ_FNOV01000001.1"/>
</dbReference>
<evidence type="ECO:0000313" key="11">
    <source>
        <dbReference type="Proteomes" id="UP000199249"/>
    </source>
</evidence>
<keyword evidence="4" id="KW-0808">Transferase</keyword>
<dbReference type="PANTHER" id="PTHR45436:SF5">
    <property type="entry name" value="SENSOR HISTIDINE KINASE TRCS"/>
    <property type="match status" value="1"/>
</dbReference>
<keyword evidence="5 8" id="KW-0812">Transmembrane</keyword>
<dbReference type="SUPFAM" id="SSF47384">
    <property type="entry name" value="Homodimeric domain of signal transducing histidine kinase"/>
    <property type="match status" value="1"/>
</dbReference>
<dbReference type="InterPro" id="IPR005467">
    <property type="entry name" value="His_kinase_dom"/>
</dbReference>
<dbReference type="SMART" id="SM00387">
    <property type="entry name" value="HATPase_c"/>
    <property type="match status" value="1"/>
</dbReference>
<dbReference type="InterPro" id="IPR003594">
    <property type="entry name" value="HATPase_dom"/>
</dbReference>
<sequence length="418" mass="46688">MKLLTKTNRYYLLLTTALFALAGVGLYYGLYAALRHEVEEQLGNARLQLERRAAAGEALPATPFEYQLSVSPQPRPLGYRDTLLLDPVEGELVPHRQLTFRLPVQGRPAWVTLRKSLVETDDVLGVVLTVLLTVLALLLLSVVLLNRWLSQRLWAPFRTTLVALRHYGVQEHRVLEFAPVSTDEFAELNGVLTRLTRRLVADYEAVREFTANAAHETQTPLAIMQAQLEQLLQLPEMANPQLAGLVTDLYQATRRLSRLHQALTLLSHLENRQFVAPAVSLSLAQLLRDKTEKLQPLLEARDLTLHLHLAAEPSGLHLHPGLADSLVHNLLQNAIKHNRPGGSIEVRLSPEALEISNPGPAVSGDPARFFERFQKHDAASASPGLGLSIVEQIGRYYGFRVSYTFEPNGSRHTLRVVF</sequence>
<feature type="transmembrane region" description="Helical" evidence="8">
    <location>
        <begin position="123"/>
        <end position="145"/>
    </location>
</feature>
<feature type="domain" description="Histidine kinase" evidence="9">
    <location>
        <begin position="212"/>
        <end position="418"/>
    </location>
</feature>
<dbReference type="Proteomes" id="UP000199249">
    <property type="component" value="Unassembled WGS sequence"/>
</dbReference>
<keyword evidence="8" id="KW-0472">Membrane</keyword>
<keyword evidence="6 10" id="KW-0418">Kinase</keyword>
<dbReference type="GO" id="GO:0005886">
    <property type="term" value="C:plasma membrane"/>
    <property type="evidence" value="ECO:0007669"/>
    <property type="project" value="TreeGrafter"/>
</dbReference>
<dbReference type="InterPro" id="IPR036097">
    <property type="entry name" value="HisK_dim/P_sf"/>
</dbReference>
<organism evidence="10 11">
    <name type="scientific">Hymenobacter psychrophilus</name>
    <dbReference type="NCBI Taxonomy" id="651662"/>
    <lineage>
        <taxon>Bacteria</taxon>
        <taxon>Pseudomonadati</taxon>
        <taxon>Bacteroidota</taxon>
        <taxon>Cytophagia</taxon>
        <taxon>Cytophagales</taxon>
        <taxon>Hymenobacteraceae</taxon>
        <taxon>Hymenobacter</taxon>
    </lineage>
</organism>
<reference evidence="11" key="1">
    <citation type="submission" date="2016-10" db="EMBL/GenBank/DDBJ databases">
        <authorList>
            <person name="Varghese N."/>
            <person name="Submissions S."/>
        </authorList>
    </citation>
    <scope>NUCLEOTIDE SEQUENCE [LARGE SCALE GENOMIC DNA]</scope>
    <source>
        <strain evidence="11">CGMCC 1.8975</strain>
    </source>
</reference>
<dbReference type="Pfam" id="PF02518">
    <property type="entry name" value="HATPase_c"/>
    <property type="match status" value="1"/>
</dbReference>
<proteinExistence type="predicted"/>
<dbReference type="InterPro" id="IPR050428">
    <property type="entry name" value="TCS_sensor_his_kinase"/>
</dbReference>
<evidence type="ECO:0000256" key="6">
    <source>
        <dbReference type="ARBA" id="ARBA00022777"/>
    </source>
</evidence>
<evidence type="ECO:0000256" key="2">
    <source>
        <dbReference type="ARBA" id="ARBA00012438"/>
    </source>
</evidence>
<feature type="transmembrane region" description="Helical" evidence="8">
    <location>
        <begin position="12"/>
        <end position="34"/>
    </location>
</feature>
<keyword evidence="3" id="KW-0597">Phosphoprotein</keyword>
<evidence type="ECO:0000259" key="9">
    <source>
        <dbReference type="PROSITE" id="PS50109"/>
    </source>
</evidence>
<protein>
    <recommendedName>
        <fullName evidence="2">histidine kinase</fullName>
        <ecNumber evidence="2">2.7.13.3</ecNumber>
    </recommendedName>
</protein>
<dbReference type="PANTHER" id="PTHR45436">
    <property type="entry name" value="SENSOR HISTIDINE KINASE YKOH"/>
    <property type="match status" value="1"/>
</dbReference>
<dbReference type="InterPro" id="IPR036890">
    <property type="entry name" value="HATPase_C_sf"/>
</dbReference>
<dbReference type="SUPFAM" id="SSF55874">
    <property type="entry name" value="ATPase domain of HSP90 chaperone/DNA topoisomerase II/histidine kinase"/>
    <property type="match status" value="1"/>
</dbReference>